<gene>
    <name evidence="3" type="ORF">NCTC10288_01929</name>
</gene>
<evidence type="ECO:0000313" key="3">
    <source>
        <dbReference type="EMBL" id="SQI00611.1"/>
    </source>
</evidence>
<dbReference type="PANTHER" id="PTHR35149:SF2">
    <property type="entry name" value="DUF262 DOMAIN-CONTAINING PROTEIN"/>
    <property type="match status" value="1"/>
</dbReference>
<dbReference type="InterPro" id="IPR011089">
    <property type="entry name" value="GmrSD_C"/>
</dbReference>
<feature type="domain" description="GmrSD restriction endonucleases C-terminal" evidence="2">
    <location>
        <begin position="418"/>
        <end position="558"/>
    </location>
</feature>
<dbReference type="EMBL" id="LS483460">
    <property type="protein sequence ID" value="SQI00611.1"/>
    <property type="molecule type" value="Genomic_DNA"/>
</dbReference>
<evidence type="ECO:0000259" key="1">
    <source>
        <dbReference type="Pfam" id="PF03235"/>
    </source>
</evidence>
<evidence type="ECO:0000259" key="2">
    <source>
        <dbReference type="Pfam" id="PF07510"/>
    </source>
</evidence>
<organism evidence="3 4">
    <name type="scientific">Corynebacterium minutissimum</name>
    <dbReference type="NCBI Taxonomy" id="38301"/>
    <lineage>
        <taxon>Bacteria</taxon>
        <taxon>Bacillati</taxon>
        <taxon>Actinomycetota</taxon>
        <taxon>Actinomycetes</taxon>
        <taxon>Mycobacteriales</taxon>
        <taxon>Corynebacteriaceae</taxon>
        <taxon>Corynebacterium</taxon>
    </lineage>
</organism>
<name>A0A2X4RF01_9CORY</name>
<reference evidence="3 4" key="1">
    <citation type="submission" date="2018-06" db="EMBL/GenBank/DDBJ databases">
        <authorList>
            <consortium name="Pathogen Informatics"/>
            <person name="Doyle S."/>
        </authorList>
    </citation>
    <scope>NUCLEOTIDE SEQUENCE [LARGE SCALE GENOMIC DNA]</scope>
    <source>
        <strain evidence="3 4">NCTC10288</strain>
    </source>
</reference>
<protein>
    <submittedName>
        <fullName evidence="3">Uncharacterized conserved protein</fullName>
    </submittedName>
</protein>
<evidence type="ECO:0000313" key="4">
    <source>
        <dbReference type="Proteomes" id="UP000249264"/>
    </source>
</evidence>
<dbReference type="Pfam" id="PF03235">
    <property type="entry name" value="GmrSD_N"/>
    <property type="match status" value="1"/>
</dbReference>
<dbReference type="STRING" id="38301.NX84_04205"/>
<dbReference type="InterPro" id="IPR004919">
    <property type="entry name" value="GmrSD_N"/>
</dbReference>
<feature type="domain" description="GmrSD restriction endonucleases N-terminal" evidence="1">
    <location>
        <begin position="21"/>
        <end position="227"/>
    </location>
</feature>
<accession>A0A2X4RF01</accession>
<dbReference type="Proteomes" id="UP000249264">
    <property type="component" value="Chromosome 1"/>
</dbReference>
<dbReference type="AlphaFoldDB" id="A0A2X4RF01"/>
<sequence length="818" mass="94324">MVKAWLQRKVAIMKNGLKIVHIFDGANKRLIIPVYQRKYAWSRPQCERLFNDIESMIETGQPSHFFGSIVGKAEGSFEWQVIDGQQRLTTTSLLMLALVHSIEDREIECSDPNLSSSIKESYLLARQGGELVLKLKPIEDDASAYEAVFNRYQVLPEESNIVRNYRYFREALASTNLSAEDIWNRGIWNLQVMHLDLEDHDHPQRIFETLNSTGVALAESDKIRNFVLMDHPTAIQNKLYKDYWLQIEKQVGDHSDWFFRQYLAAKRGTWARRDRVYPEFQLYVSKSALTVEEILSDVLEFAILHRNISDCSTEFPSVNRQLRRANLILGDVTLPFLWNVYRDARSGIIDERDLLQVIKIVETHSFRRTTSAVASNALNKIYATMYGEVRKVFTEGETYSNIVAFLLLRRANTSGRIPNDEEFREAFLTRNFFNTPVNFKRYLFDHLENGDSLDTHDIIKGLETDSLSVEHIMPQTLTPAWKKMLGDDFESIHSAWIHRIGNLTVTGYNSSYSNLSFPEKKDNENGFVSTSYRLNEYVKRQETWAEEQMAERTKQLTDFAVEHWPLPTTTFTPPPALQDREPLGEDTRFVNRTITGYEFNGTQLSVENWSQMLVSFLSVLDEDHHDALNTFAETNGLVFNKQEPWMEGNGKAREFANDMWVFVNTDTTMKVELLRKIFAALGLDPYELIFILKPLKEQPEAEPEKENKYSELTKFIPRVAELAETNEAGDSMNAFVEEFSKSFEPFRVENARKVLHGRTPIEFLSSASIEEATAEETFALLSQILGAVEYLGISPVKDFIDDGNLQRVLRRLVMLGSQ</sequence>
<dbReference type="Pfam" id="PF07510">
    <property type="entry name" value="GmrSD_C"/>
    <property type="match status" value="1"/>
</dbReference>
<dbReference type="KEGG" id="cmin:NCTC10288_01929"/>
<proteinExistence type="predicted"/>
<dbReference type="PANTHER" id="PTHR35149">
    <property type="entry name" value="SLL5132 PROTEIN"/>
    <property type="match status" value="1"/>
</dbReference>
<dbReference type="OrthoDB" id="9798761at2"/>